<dbReference type="AlphaFoldDB" id="A0A0A9GF12"/>
<protein>
    <submittedName>
        <fullName evidence="1">Uncharacterized protein</fullName>
    </submittedName>
</protein>
<evidence type="ECO:0000313" key="1">
    <source>
        <dbReference type="EMBL" id="JAE19268.1"/>
    </source>
</evidence>
<accession>A0A0A9GF12</accession>
<proteinExistence type="predicted"/>
<name>A0A0A9GF12_ARUDO</name>
<organism evidence="1">
    <name type="scientific">Arundo donax</name>
    <name type="common">Giant reed</name>
    <name type="synonym">Donax arundinaceus</name>
    <dbReference type="NCBI Taxonomy" id="35708"/>
    <lineage>
        <taxon>Eukaryota</taxon>
        <taxon>Viridiplantae</taxon>
        <taxon>Streptophyta</taxon>
        <taxon>Embryophyta</taxon>
        <taxon>Tracheophyta</taxon>
        <taxon>Spermatophyta</taxon>
        <taxon>Magnoliopsida</taxon>
        <taxon>Liliopsida</taxon>
        <taxon>Poales</taxon>
        <taxon>Poaceae</taxon>
        <taxon>PACMAD clade</taxon>
        <taxon>Arundinoideae</taxon>
        <taxon>Arundineae</taxon>
        <taxon>Arundo</taxon>
    </lineage>
</organism>
<sequence length="28" mass="3094">MDTDAQSQLSTTQRTVLISSSRCVQCMC</sequence>
<reference evidence="1" key="1">
    <citation type="submission" date="2014-09" db="EMBL/GenBank/DDBJ databases">
        <authorList>
            <person name="Magalhaes I.L.F."/>
            <person name="Oliveira U."/>
            <person name="Santos F.R."/>
            <person name="Vidigal T.H.D.A."/>
            <person name="Brescovit A.D."/>
            <person name="Santos A.J."/>
        </authorList>
    </citation>
    <scope>NUCLEOTIDE SEQUENCE</scope>
    <source>
        <tissue evidence="1">Shoot tissue taken approximately 20 cm above the soil surface</tissue>
    </source>
</reference>
<dbReference type="EMBL" id="GBRH01178628">
    <property type="protein sequence ID" value="JAE19268.1"/>
    <property type="molecule type" value="Transcribed_RNA"/>
</dbReference>
<reference evidence="1" key="2">
    <citation type="journal article" date="2015" name="Data Brief">
        <title>Shoot transcriptome of the giant reed, Arundo donax.</title>
        <authorList>
            <person name="Barrero R.A."/>
            <person name="Guerrero F.D."/>
            <person name="Moolhuijzen P."/>
            <person name="Goolsby J.A."/>
            <person name="Tidwell J."/>
            <person name="Bellgard S.E."/>
            <person name="Bellgard M.I."/>
        </authorList>
    </citation>
    <scope>NUCLEOTIDE SEQUENCE</scope>
    <source>
        <tissue evidence="1">Shoot tissue taken approximately 20 cm above the soil surface</tissue>
    </source>
</reference>